<dbReference type="EMBL" id="ASHM01034862">
    <property type="protein sequence ID" value="PNX78851.1"/>
    <property type="molecule type" value="Genomic_DNA"/>
</dbReference>
<protein>
    <recommendedName>
        <fullName evidence="2">Replication protein A 70 kDa DNA-binding subunit B/D first OB fold domain-containing protein</fullName>
    </recommendedName>
</protein>
<gene>
    <name evidence="3" type="ORF">L195_g034833</name>
</gene>
<feature type="compositionally biased region" description="Basic and acidic residues" evidence="1">
    <location>
        <begin position="44"/>
        <end position="56"/>
    </location>
</feature>
<sequence>MQKSQASQIDGGSKKSQVSHNEGGTKISHVTQVDDVTKKAQVTHMDDGTKEKIPDEAVEHQEPCKVNEMDDGSKDSKPIEYDYDAIKDITKKKEIWRLGVILDDMWIVSKGENDVTLEMLLRDLKGSTIQATVMTDNILKWKDELTQGHTYYMRNFKVGDNDA</sequence>
<dbReference type="InterPro" id="IPR003871">
    <property type="entry name" value="RFA1B/D_OB_1st"/>
</dbReference>
<reference evidence="3 4" key="2">
    <citation type="journal article" date="2017" name="Front. Plant Sci.">
        <title>Gene Classification and Mining of Molecular Markers Useful in Red Clover (Trifolium pratense) Breeding.</title>
        <authorList>
            <person name="Istvanek J."/>
            <person name="Dluhosova J."/>
            <person name="Dluhos P."/>
            <person name="Patkova L."/>
            <person name="Nedelnik J."/>
            <person name="Repkova J."/>
        </authorList>
    </citation>
    <scope>NUCLEOTIDE SEQUENCE [LARGE SCALE GENOMIC DNA]</scope>
    <source>
        <strain evidence="4">cv. Tatra</strain>
        <tissue evidence="3">Young leaves</tissue>
    </source>
</reference>
<dbReference type="AlphaFoldDB" id="A0A2K3LJX8"/>
<name>A0A2K3LJX8_TRIPR</name>
<reference evidence="3 4" key="1">
    <citation type="journal article" date="2014" name="Am. J. Bot.">
        <title>Genome assembly and annotation for red clover (Trifolium pratense; Fabaceae).</title>
        <authorList>
            <person name="Istvanek J."/>
            <person name="Jaros M."/>
            <person name="Krenek A."/>
            <person name="Repkova J."/>
        </authorList>
    </citation>
    <scope>NUCLEOTIDE SEQUENCE [LARGE SCALE GENOMIC DNA]</scope>
    <source>
        <strain evidence="4">cv. Tatra</strain>
        <tissue evidence="3">Young leaves</tissue>
    </source>
</reference>
<dbReference type="InterPro" id="IPR012340">
    <property type="entry name" value="NA-bd_OB-fold"/>
</dbReference>
<comment type="caution">
    <text evidence="3">The sequence shown here is derived from an EMBL/GenBank/DDBJ whole genome shotgun (WGS) entry which is preliminary data.</text>
</comment>
<accession>A0A2K3LJX8</accession>
<dbReference type="SUPFAM" id="SSF50249">
    <property type="entry name" value="Nucleic acid-binding proteins"/>
    <property type="match status" value="1"/>
</dbReference>
<feature type="region of interest" description="Disordered" evidence="1">
    <location>
        <begin position="1"/>
        <end position="56"/>
    </location>
</feature>
<dbReference type="ExpressionAtlas" id="A0A2K3LJX8">
    <property type="expression patterns" value="baseline"/>
</dbReference>
<dbReference type="Proteomes" id="UP000236291">
    <property type="component" value="Unassembled WGS sequence"/>
</dbReference>
<evidence type="ECO:0000313" key="3">
    <source>
        <dbReference type="EMBL" id="PNX78851.1"/>
    </source>
</evidence>
<evidence type="ECO:0000313" key="4">
    <source>
        <dbReference type="Proteomes" id="UP000236291"/>
    </source>
</evidence>
<evidence type="ECO:0000256" key="1">
    <source>
        <dbReference type="SAM" id="MobiDB-lite"/>
    </source>
</evidence>
<feature type="non-terminal residue" evidence="3">
    <location>
        <position position="163"/>
    </location>
</feature>
<evidence type="ECO:0000259" key="2">
    <source>
        <dbReference type="Pfam" id="PF02721"/>
    </source>
</evidence>
<feature type="compositionally biased region" description="Polar residues" evidence="1">
    <location>
        <begin position="1"/>
        <end position="22"/>
    </location>
</feature>
<organism evidence="3 4">
    <name type="scientific">Trifolium pratense</name>
    <name type="common">Red clover</name>
    <dbReference type="NCBI Taxonomy" id="57577"/>
    <lineage>
        <taxon>Eukaryota</taxon>
        <taxon>Viridiplantae</taxon>
        <taxon>Streptophyta</taxon>
        <taxon>Embryophyta</taxon>
        <taxon>Tracheophyta</taxon>
        <taxon>Spermatophyta</taxon>
        <taxon>Magnoliopsida</taxon>
        <taxon>eudicotyledons</taxon>
        <taxon>Gunneridae</taxon>
        <taxon>Pentapetalae</taxon>
        <taxon>rosids</taxon>
        <taxon>fabids</taxon>
        <taxon>Fabales</taxon>
        <taxon>Fabaceae</taxon>
        <taxon>Papilionoideae</taxon>
        <taxon>50 kb inversion clade</taxon>
        <taxon>NPAAA clade</taxon>
        <taxon>Hologalegina</taxon>
        <taxon>IRL clade</taxon>
        <taxon>Trifolieae</taxon>
        <taxon>Trifolium</taxon>
    </lineage>
</organism>
<proteinExistence type="predicted"/>
<feature type="domain" description="Replication protein A 70 kDa DNA-binding subunit B/D first OB fold" evidence="2">
    <location>
        <begin position="83"/>
        <end position="161"/>
    </location>
</feature>
<dbReference type="Pfam" id="PF02721">
    <property type="entry name" value="DUF223"/>
    <property type="match status" value="1"/>
</dbReference>
<dbReference type="Gene3D" id="2.40.50.140">
    <property type="entry name" value="Nucleic acid-binding proteins"/>
    <property type="match status" value="1"/>
</dbReference>